<keyword evidence="2" id="KW-1185">Reference proteome</keyword>
<dbReference type="SUPFAM" id="SSF51735">
    <property type="entry name" value="NAD(P)-binding Rossmann-fold domains"/>
    <property type="match status" value="1"/>
</dbReference>
<dbReference type="PRINTS" id="PR00081">
    <property type="entry name" value="GDHRDH"/>
</dbReference>
<dbReference type="EMBL" id="JBHTIS010003637">
    <property type="protein sequence ID" value="MFD1051485.1"/>
    <property type="molecule type" value="Genomic_DNA"/>
</dbReference>
<dbReference type="Pfam" id="PF00106">
    <property type="entry name" value="adh_short"/>
    <property type="match status" value="1"/>
</dbReference>
<dbReference type="PANTHER" id="PTHR43544">
    <property type="entry name" value="SHORT-CHAIN DEHYDROGENASE/REDUCTASE"/>
    <property type="match status" value="1"/>
</dbReference>
<evidence type="ECO:0000313" key="2">
    <source>
        <dbReference type="Proteomes" id="UP001597045"/>
    </source>
</evidence>
<reference evidence="2" key="1">
    <citation type="journal article" date="2019" name="Int. J. Syst. Evol. Microbiol.">
        <title>The Global Catalogue of Microorganisms (GCM) 10K type strain sequencing project: providing services to taxonomists for standard genome sequencing and annotation.</title>
        <authorList>
            <consortium name="The Broad Institute Genomics Platform"/>
            <consortium name="The Broad Institute Genome Sequencing Center for Infectious Disease"/>
            <person name="Wu L."/>
            <person name="Ma J."/>
        </authorList>
    </citation>
    <scope>NUCLEOTIDE SEQUENCE [LARGE SCALE GENOMIC DNA]</scope>
    <source>
        <strain evidence="2">JCM 31486</strain>
    </source>
</reference>
<dbReference type="Proteomes" id="UP001597045">
    <property type="component" value="Unassembled WGS sequence"/>
</dbReference>
<dbReference type="Gene3D" id="3.40.50.720">
    <property type="entry name" value="NAD(P)-binding Rossmann-like Domain"/>
    <property type="match status" value="1"/>
</dbReference>
<dbReference type="PANTHER" id="PTHR43544:SF32">
    <property type="entry name" value="CHAIN DEHYDROGENASE, PUTATIVE (AFU_ORTHOLOGUE AFUA_5G01530)-RELATED"/>
    <property type="match status" value="1"/>
</dbReference>
<protein>
    <submittedName>
        <fullName evidence="1">SDR family NAD(P)-dependent oxidoreductase</fullName>
    </submittedName>
</protein>
<gene>
    <name evidence="1" type="ORF">ACFQ1S_41040</name>
</gene>
<dbReference type="InterPro" id="IPR051468">
    <property type="entry name" value="Fungal_SecMetab_SDRs"/>
</dbReference>
<evidence type="ECO:0000313" key="1">
    <source>
        <dbReference type="EMBL" id="MFD1051485.1"/>
    </source>
</evidence>
<comment type="caution">
    <text evidence="1">The sequence shown here is derived from an EMBL/GenBank/DDBJ whole genome shotgun (WGS) entry which is preliminary data.</text>
</comment>
<dbReference type="InterPro" id="IPR036291">
    <property type="entry name" value="NAD(P)-bd_dom_sf"/>
</dbReference>
<feature type="non-terminal residue" evidence="1">
    <location>
        <position position="144"/>
    </location>
</feature>
<organism evidence="1 2">
    <name type="scientific">Kibdelosporangium lantanae</name>
    <dbReference type="NCBI Taxonomy" id="1497396"/>
    <lineage>
        <taxon>Bacteria</taxon>
        <taxon>Bacillati</taxon>
        <taxon>Actinomycetota</taxon>
        <taxon>Actinomycetes</taxon>
        <taxon>Pseudonocardiales</taxon>
        <taxon>Pseudonocardiaceae</taxon>
        <taxon>Kibdelosporangium</taxon>
    </lineage>
</organism>
<proteinExistence type="predicted"/>
<accession>A0ABW3MPS8</accession>
<sequence>MRIKGSVALVTGANRGIGKAFAQALLDHGAAKVYAGARDVTTITDPRLTPIQLDVTDPASIARAAEVATDVTILVNNAGIGTAESLLGSEDNLRDTFEVNFFGLVAVTKAFEPVLKAIRAKPVLTPRNLQRMPHHVESTVDVEA</sequence>
<dbReference type="InterPro" id="IPR002347">
    <property type="entry name" value="SDR_fam"/>
</dbReference>
<name>A0ABW3MPS8_9PSEU</name>